<dbReference type="InterPro" id="IPR012038">
    <property type="entry name" value="UCP009471"/>
</dbReference>
<dbReference type="InterPro" id="IPR037049">
    <property type="entry name" value="DUF1214_C_sf"/>
</dbReference>
<dbReference type="SUPFAM" id="SSF160935">
    <property type="entry name" value="VPA0735-like"/>
    <property type="match status" value="1"/>
</dbReference>
<dbReference type="Pfam" id="PF06742">
    <property type="entry name" value="DUF1214"/>
    <property type="match status" value="1"/>
</dbReference>
<evidence type="ECO:0000259" key="1">
    <source>
        <dbReference type="Pfam" id="PF06742"/>
    </source>
</evidence>
<accession>A0A4Q2SY12</accession>
<dbReference type="AlphaFoldDB" id="A0A4Q2SY12"/>
<dbReference type="Proteomes" id="UP000291088">
    <property type="component" value="Unassembled WGS sequence"/>
</dbReference>
<dbReference type="PIRSF" id="PIRSF009471">
    <property type="entry name" value="UCP009471"/>
    <property type="match status" value="1"/>
</dbReference>
<organism evidence="2 3">
    <name type="scientific">Ciceribacter ferrooxidans</name>
    <dbReference type="NCBI Taxonomy" id="2509717"/>
    <lineage>
        <taxon>Bacteria</taxon>
        <taxon>Pseudomonadati</taxon>
        <taxon>Pseudomonadota</taxon>
        <taxon>Alphaproteobacteria</taxon>
        <taxon>Hyphomicrobiales</taxon>
        <taxon>Rhizobiaceae</taxon>
        <taxon>Ciceribacter</taxon>
    </lineage>
</organism>
<keyword evidence="3" id="KW-1185">Reference proteome</keyword>
<comment type="caution">
    <text evidence="2">The sequence shown here is derived from an EMBL/GenBank/DDBJ whole genome shotgun (WGS) entry which is preliminary data.</text>
</comment>
<proteinExistence type="predicted"/>
<feature type="domain" description="DUF1214" evidence="1">
    <location>
        <begin position="72"/>
        <end position="171"/>
    </location>
</feature>
<evidence type="ECO:0000313" key="2">
    <source>
        <dbReference type="EMBL" id="RYC10351.1"/>
    </source>
</evidence>
<dbReference type="Gene3D" id="2.60.120.600">
    <property type="entry name" value="Domain of unknown function DUF1214, C-terminal domain"/>
    <property type="match status" value="1"/>
</dbReference>
<reference evidence="2 3" key="1">
    <citation type="submission" date="2019-01" db="EMBL/GenBank/DDBJ databases">
        <authorList>
            <person name="Deng T."/>
        </authorList>
    </citation>
    <scope>NUCLEOTIDE SEQUENCE [LARGE SCALE GENOMIC DNA]</scope>
    <source>
        <strain evidence="2 3">F8825</strain>
    </source>
</reference>
<protein>
    <submittedName>
        <fullName evidence="2">DUF1214 domain-containing protein</fullName>
    </submittedName>
</protein>
<sequence>MFRVPFLIAVALTIAFGGGILSAMWALQASAGFGAIRRGAWQAFPEAQTASADPYARSHRAKAGRLLYGSAEGLVFTATEDEQGRRLNANCAYRLHGRTPTARTWTLYAANAAGRPLPAAESLPSSFNARTVLRHQDGSFDIVIATGPRPGNWLALPQTGSFSLVLTLLDTPAAGSSGLIGLDMPELERIGCGNG</sequence>
<name>A0A4Q2SY12_9HYPH</name>
<dbReference type="RefSeq" id="WP_129333735.1">
    <property type="nucleotide sequence ID" value="NZ_SDVB01000253.1"/>
</dbReference>
<dbReference type="InterPro" id="IPR010621">
    <property type="entry name" value="DUF1214"/>
</dbReference>
<gene>
    <name evidence="2" type="ORF">EUU22_16990</name>
</gene>
<dbReference type="OrthoDB" id="7837485at2"/>
<evidence type="ECO:0000313" key="3">
    <source>
        <dbReference type="Proteomes" id="UP000291088"/>
    </source>
</evidence>
<dbReference type="EMBL" id="SDVB01000253">
    <property type="protein sequence ID" value="RYC10351.1"/>
    <property type="molecule type" value="Genomic_DNA"/>
</dbReference>